<sequence>MPLTDMGRDPLASTTELRWQMTDGEKAVVVSTTVDVIYAMEPGATDPAISRFERFRPQFAAVASRKFDAGKIEDSGMVRVLQPDLYAF</sequence>
<gene>
    <name evidence="1" type="ORF">SCD90_12265</name>
</gene>
<dbReference type="RefSeq" id="WP_319844965.1">
    <property type="nucleotide sequence ID" value="NZ_JAXAFJ010000007.1"/>
</dbReference>
<comment type="caution">
    <text evidence="1">The sequence shown here is derived from an EMBL/GenBank/DDBJ whole genome shotgun (WGS) entry which is preliminary data.</text>
</comment>
<evidence type="ECO:0000313" key="1">
    <source>
        <dbReference type="EMBL" id="MDX6806840.1"/>
    </source>
</evidence>
<reference evidence="1 2" key="1">
    <citation type="submission" date="2023-11" db="EMBL/GenBank/DDBJ databases">
        <authorList>
            <person name="Bao R."/>
        </authorList>
    </citation>
    <scope>NUCLEOTIDE SEQUENCE [LARGE SCALE GENOMIC DNA]</scope>
    <source>
        <strain evidence="1 2">PJ23</strain>
    </source>
</reference>
<evidence type="ECO:0000313" key="2">
    <source>
        <dbReference type="Proteomes" id="UP001274321"/>
    </source>
</evidence>
<dbReference type="Proteomes" id="UP001274321">
    <property type="component" value="Unassembled WGS sequence"/>
</dbReference>
<name>A0ABU4RPR6_9HYPH</name>
<organism evidence="1 2">
    <name type="scientific">Terrihabitans rhizophilus</name>
    <dbReference type="NCBI Taxonomy" id="3092662"/>
    <lineage>
        <taxon>Bacteria</taxon>
        <taxon>Pseudomonadati</taxon>
        <taxon>Pseudomonadota</taxon>
        <taxon>Alphaproteobacteria</taxon>
        <taxon>Hyphomicrobiales</taxon>
        <taxon>Terrihabitans</taxon>
    </lineage>
</organism>
<evidence type="ECO:0008006" key="3">
    <source>
        <dbReference type="Google" id="ProtNLM"/>
    </source>
</evidence>
<accession>A0ABU4RPR6</accession>
<protein>
    <recommendedName>
        <fullName evidence="3">DUF1488 family protein</fullName>
    </recommendedName>
</protein>
<dbReference type="EMBL" id="JAXAFJ010000007">
    <property type="protein sequence ID" value="MDX6806840.1"/>
    <property type="molecule type" value="Genomic_DNA"/>
</dbReference>
<keyword evidence="2" id="KW-1185">Reference proteome</keyword>
<proteinExistence type="predicted"/>